<gene>
    <name evidence="3" type="ORF">A9R00_07015</name>
</gene>
<organism evidence="3 4">
    <name type="scientific">Oleispira antarctica</name>
    <dbReference type="NCBI Taxonomy" id="188908"/>
    <lineage>
        <taxon>Bacteria</taxon>
        <taxon>Pseudomonadati</taxon>
        <taxon>Pseudomonadota</taxon>
        <taxon>Gammaproteobacteria</taxon>
        <taxon>Oceanospirillales</taxon>
        <taxon>Oceanospirillaceae</taxon>
        <taxon>Oleispira</taxon>
    </lineage>
</organism>
<dbReference type="GO" id="GO:0000155">
    <property type="term" value="F:phosphorelay sensor kinase activity"/>
    <property type="evidence" value="ECO:0007669"/>
    <property type="project" value="InterPro"/>
</dbReference>
<evidence type="ECO:0000313" key="4">
    <source>
        <dbReference type="Proteomes" id="UP000227088"/>
    </source>
</evidence>
<feature type="non-terminal residue" evidence="3">
    <location>
        <position position="101"/>
    </location>
</feature>
<keyword evidence="1" id="KW-0812">Transmembrane</keyword>
<dbReference type="Pfam" id="PF11808">
    <property type="entry name" value="PhoR"/>
    <property type="match status" value="1"/>
</dbReference>
<dbReference type="Proteomes" id="UP000227088">
    <property type="component" value="Unassembled WGS sequence"/>
</dbReference>
<evidence type="ECO:0000313" key="3">
    <source>
        <dbReference type="EMBL" id="OUS40249.1"/>
    </source>
</evidence>
<evidence type="ECO:0000256" key="1">
    <source>
        <dbReference type="SAM" id="Phobius"/>
    </source>
</evidence>
<accession>A0A1Y5HSJ5</accession>
<proteinExistence type="predicted"/>
<dbReference type="InterPro" id="IPR021766">
    <property type="entry name" value="PhoR_N"/>
</dbReference>
<comment type="caution">
    <text evidence="3">The sequence shown here is derived from an EMBL/GenBank/DDBJ whole genome shotgun (WGS) entry which is preliminary data.</text>
</comment>
<reference evidence="4" key="1">
    <citation type="journal article" date="2017" name="Proc. Natl. Acad. Sci. U.S.A.">
        <title>Simulation of Deepwater Horizon oil plume reveals substrate specialization within a complex community of hydrocarbon degraders.</title>
        <authorList>
            <person name="Hu P."/>
            <person name="Dubinsky E.A."/>
            <person name="Probst A.J."/>
            <person name="Wang J."/>
            <person name="Sieber C.M.K."/>
            <person name="Tom L.M."/>
            <person name="Gardinali P."/>
            <person name="Banfield J.F."/>
            <person name="Atlas R.M."/>
            <person name="Andersen G.L."/>
        </authorList>
    </citation>
    <scope>NUCLEOTIDE SEQUENCE [LARGE SCALE GENOMIC DNA]</scope>
</reference>
<keyword evidence="1" id="KW-1133">Transmembrane helix</keyword>
<protein>
    <recommendedName>
        <fullName evidence="2">Phosphate regulon sensor protein PhoR N-terminal domain-containing protein</fullName>
    </recommendedName>
</protein>
<dbReference type="AlphaFoldDB" id="A0A1Y5HSJ5"/>
<dbReference type="EMBL" id="MABE01000396">
    <property type="protein sequence ID" value="OUS40249.1"/>
    <property type="molecule type" value="Genomic_DNA"/>
</dbReference>
<sequence length="101" mass="11498">MQQIAWQREFLRIVFIVALATAAGMSFDKPFWGALVGLVVSQILMLRRLNELFRWSNNQGPAPQDSGLVGYSADVLIRRERTLNKKIKKQGKQLKRIAEGI</sequence>
<feature type="domain" description="Phosphate regulon sensor protein PhoR N-terminal" evidence="2">
    <location>
        <begin position="5"/>
        <end position="76"/>
    </location>
</feature>
<name>A0A1Y5HSJ5_OLEAN</name>
<dbReference type="GO" id="GO:0004721">
    <property type="term" value="F:phosphoprotein phosphatase activity"/>
    <property type="evidence" value="ECO:0007669"/>
    <property type="project" value="InterPro"/>
</dbReference>
<feature type="transmembrane region" description="Helical" evidence="1">
    <location>
        <begin position="9"/>
        <end position="25"/>
    </location>
</feature>
<evidence type="ECO:0000259" key="2">
    <source>
        <dbReference type="Pfam" id="PF11808"/>
    </source>
</evidence>
<keyword evidence="1" id="KW-0472">Membrane</keyword>